<feature type="short sequence motif" description="GyrA-box" evidence="8">
    <location>
        <begin position="528"/>
        <end position="534"/>
    </location>
</feature>
<dbReference type="PROSITE" id="PS52040">
    <property type="entry name" value="TOPO_IIA"/>
    <property type="match status" value="1"/>
</dbReference>
<reference evidence="12 13" key="1">
    <citation type="submission" date="2017-01" db="EMBL/GenBank/DDBJ databases">
        <authorList>
            <person name="Mah S.A."/>
            <person name="Swanson W.J."/>
            <person name="Moy G.W."/>
            <person name="Vacquier V.D."/>
        </authorList>
    </citation>
    <scope>NUCLEOTIDE SEQUENCE [LARGE SCALE GENOMIC DNA]</scope>
    <source>
        <strain evidence="12 13">ASpG1</strain>
    </source>
</reference>
<dbReference type="Pfam" id="PF00521">
    <property type="entry name" value="DNA_topoisoIV"/>
    <property type="match status" value="1"/>
</dbReference>
<feature type="domain" description="Topo IIA-type catalytic" evidence="11">
    <location>
        <begin position="36"/>
        <end position="501"/>
    </location>
</feature>
<dbReference type="GO" id="GO:0009330">
    <property type="term" value="C:DNA topoisomerase type II (double strand cut, ATP-hydrolyzing) complex"/>
    <property type="evidence" value="ECO:0007669"/>
    <property type="project" value="TreeGrafter"/>
</dbReference>
<dbReference type="RefSeq" id="WP_076488077.1">
    <property type="nucleotide sequence ID" value="NZ_FTMS01000004.1"/>
</dbReference>
<evidence type="ECO:0000313" key="12">
    <source>
        <dbReference type="EMBL" id="SIQ14397.1"/>
    </source>
</evidence>
<comment type="catalytic activity">
    <reaction evidence="1 8 9">
        <text>ATP-dependent breakage, passage and rejoining of double-stranded DNA.</text>
        <dbReference type="EC" id="5.6.2.2"/>
    </reaction>
</comment>
<comment type="subcellular location">
    <subcellularLocation>
        <location evidence="8">Cytoplasm</location>
    </subcellularLocation>
</comment>
<dbReference type="InterPro" id="IPR006691">
    <property type="entry name" value="GyrA/parC_rep"/>
</dbReference>
<evidence type="ECO:0000256" key="10">
    <source>
        <dbReference type="SAM" id="MobiDB-lite"/>
    </source>
</evidence>
<dbReference type="InterPro" id="IPR002205">
    <property type="entry name" value="Topo_IIA_dom_A"/>
</dbReference>
<evidence type="ECO:0000256" key="1">
    <source>
        <dbReference type="ARBA" id="ARBA00000185"/>
    </source>
</evidence>
<keyword evidence="3 8" id="KW-0547">Nucleotide-binding</keyword>
<dbReference type="FunFam" id="3.90.199.10:FF:000001">
    <property type="entry name" value="DNA gyrase subunit A"/>
    <property type="match status" value="1"/>
</dbReference>
<dbReference type="GO" id="GO:0006261">
    <property type="term" value="P:DNA-templated DNA replication"/>
    <property type="evidence" value="ECO:0007669"/>
    <property type="project" value="UniProtKB-UniRule"/>
</dbReference>
<dbReference type="InterPro" id="IPR013760">
    <property type="entry name" value="Topo_IIA-like_dom_sf"/>
</dbReference>
<dbReference type="OrthoDB" id="9806486at2"/>
<dbReference type="GO" id="GO:0005694">
    <property type="term" value="C:chromosome"/>
    <property type="evidence" value="ECO:0007669"/>
    <property type="project" value="InterPro"/>
</dbReference>
<dbReference type="Gene3D" id="3.90.199.10">
    <property type="entry name" value="Topoisomerase II, domain 5"/>
    <property type="match status" value="1"/>
</dbReference>
<organism evidence="12 13">
    <name type="scientific">Alkalispirochaeta americana</name>
    <dbReference type="NCBI Taxonomy" id="159291"/>
    <lineage>
        <taxon>Bacteria</taxon>
        <taxon>Pseudomonadati</taxon>
        <taxon>Spirochaetota</taxon>
        <taxon>Spirochaetia</taxon>
        <taxon>Spirochaetales</taxon>
        <taxon>Spirochaetaceae</taxon>
        <taxon>Alkalispirochaeta</taxon>
    </lineage>
</organism>
<feature type="region of interest" description="Disordered" evidence="10">
    <location>
        <begin position="819"/>
        <end position="850"/>
    </location>
</feature>
<evidence type="ECO:0000256" key="8">
    <source>
        <dbReference type="HAMAP-Rule" id="MF_01897"/>
    </source>
</evidence>
<comment type="function">
    <text evidence="8">A type II topoisomerase that negatively supercoils closed circular double-stranded (ds) DNA in an ATP-dependent manner to modulate DNA topology and maintain chromosomes in an underwound state. Negative supercoiling favors strand separation, and DNA replication, transcription, recombination and repair, all of which involve strand separation. Also able to catalyze the interconversion of other topological isomers of dsDNA rings, including catenanes and knotted rings. Type II topoisomerases break and join 2 DNA strands simultaneously in an ATP-dependent manner.</text>
</comment>
<evidence type="ECO:0000256" key="7">
    <source>
        <dbReference type="ARBA" id="ARBA00023235"/>
    </source>
</evidence>
<dbReference type="SUPFAM" id="SSF101904">
    <property type="entry name" value="GyrA/ParC C-terminal domain-like"/>
    <property type="match status" value="1"/>
</dbReference>
<dbReference type="HAMAP" id="MF_01897">
    <property type="entry name" value="GyrA"/>
    <property type="match status" value="1"/>
</dbReference>
<dbReference type="STRING" id="159291.SAMN05920897_104111"/>
<sequence>MSDKQAAARIIPVAIEDEVKESYLNYAMSVIVSRALPDVRDGLKPVHRRILYGMHSMGLRSDRPFKKAARIVGDVLGKFHPHGDQSVYDALVRLAQTFSLRYPVVNGQGNFGSVDGDPPAAMRYTEAKLHKVAEEILRDINKETVDFGPNYDDSDEEPLVLPGAFPFLLANGASGIAVGMATNIPPHNLREIANAVGAMLDDPDISGEALCDHIKGPDFPTGGTIYGYRGIRSAYLTGKGRVVVRSCFTIEENKRGRDVIVVNEIPYMVNKANLITRIADLVRDRKIDGIADLRDESDRNGMRIVIELKRDSNVKVILNQLFTHTQMQVNFNVNSLALVNGRPQVLTLRDMVRHFIAHRHEVVVRRTKFDLRKAEEREHILLGLKIALDNIDEVIRIIREAADVETARGALMSTFELSEKQAQAILDMRLQKLTSLETKKIIDELEEVRAIIRDLRELLGSELKIRELIKRETYEIAEKFGDERRTRIEPHEIEAIDIEDLIQKETMVVLLSHRGFIKRLPYSLYKTQGRGGRGLNSSSNLREDDFIEHVFLGSTHDHVLFFTSIGKAYYLKVHEIPEASRHAKGTHVKGLLEISADEDIASVLPLRDFDPAIHLFFATARGQVVKIKANAFINARRRGIRAVKLDEGNRLVSVLITMGDDTILLVSRQGRGLRLSETDVRPMGRNTGGVRGLKLLPQDEIAGACAAPDDGQVLLLTEYGAGKRTPCSDFTLHGRGGQGMKAFTVVPGTEDAAGTGEVVAVLPVSEGNEFIAVSSQGLTVRLRAEDVSLQGRTARGVSVMNVEPPDYVVGVATIDADADAEEATEQPQRVLQRVDETSADDSGTTDEVKE</sequence>
<evidence type="ECO:0000256" key="3">
    <source>
        <dbReference type="ARBA" id="ARBA00022741"/>
    </source>
</evidence>
<evidence type="ECO:0000256" key="9">
    <source>
        <dbReference type="PROSITE-ProRule" id="PRU01384"/>
    </source>
</evidence>
<name>A0A1N6QCU2_9SPIO</name>
<dbReference type="InterPro" id="IPR005743">
    <property type="entry name" value="GyrA"/>
</dbReference>
<dbReference type="SMART" id="SM00434">
    <property type="entry name" value="TOP4c"/>
    <property type="match status" value="1"/>
</dbReference>
<dbReference type="FunFam" id="3.30.1360.40:FF:000002">
    <property type="entry name" value="DNA gyrase subunit A"/>
    <property type="match status" value="1"/>
</dbReference>
<dbReference type="Gene3D" id="1.10.268.10">
    <property type="entry name" value="Topoisomerase, domain 3"/>
    <property type="match status" value="1"/>
</dbReference>
<dbReference type="GO" id="GO:0005737">
    <property type="term" value="C:cytoplasm"/>
    <property type="evidence" value="ECO:0007669"/>
    <property type="project" value="UniProtKB-SubCell"/>
</dbReference>
<dbReference type="Pfam" id="PF03989">
    <property type="entry name" value="DNA_gyraseA_C"/>
    <property type="match status" value="6"/>
</dbReference>
<dbReference type="SUPFAM" id="SSF56719">
    <property type="entry name" value="Type II DNA topoisomerase"/>
    <property type="match status" value="1"/>
</dbReference>
<keyword evidence="13" id="KW-1185">Reference proteome</keyword>
<evidence type="ECO:0000313" key="13">
    <source>
        <dbReference type="Proteomes" id="UP000186400"/>
    </source>
</evidence>
<proteinExistence type="inferred from homology"/>
<keyword evidence="8" id="KW-0963">Cytoplasm</keyword>
<evidence type="ECO:0000256" key="5">
    <source>
        <dbReference type="ARBA" id="ARBA00023029"/>
    </source>
</evidence>
<dbReference type="FunFam" id="1.10.268.10:FF:000001">
    <property type="entry name" value="DNA gyrase subunit A"/>
    <property type="match status" value="1"/>
</dbReference>
<dbReference type="Proteomes" id="UP000186400">
    <property type="component" value="Unassembled WGS sequence"/>
</dbReference>
<comment type="subunit">
    <text evidence="8">Heterotetramer, composed of two GyrA and two GyrB chains. In the heterotetramer, GyrA contains the active site tyrosine that forms a transient covalent intermediate with DNA, while GyrB binds cofactors and catalyzes ATP hydrolysis.</text>
</comment>
<dbReference type="InterPro" id="IPR050220">
    <property type="entry name" value="Type_II_DNA_Topoisomerases"/>
</dbReference>
<protein>
    <recommendedName>
        <fullName evidence="8">DNA gyrase subunit A</fullName>
        <ecNumber evidence="8">5.6.2.2</ecNumber>
    </recommendedName>
</protein>
<evidence type="ECO:0000256" key="2">
    <source>
        <dbReference type="ARBA" id="ARBA00008263"/>
    </source>
</evidence>
<dbReference type="PANTHER" id="PTHR43493">
    <property type="entry name" value="DNA GYRASE/TOPOISOMERASE SUBUNIT A"/>
    <property type="match status" value="1"/>
</dbReference>
<dbReference type="NCBIfam" id="TIGR01063">
    <property type="entry name" value="gyrA"/>
    <property type="match status" value="1"/>
</dbReference>
<keyword evidence="4 8" id="KW-0067">ATP-binding</keyword>
<dbReference type="InterPro" id="IPR013758">
    <property type="entry name" value="Topo_IIA_A/C_ab"/>
</dbReference>
<evidence type="ECO:0000259" key="11">
    <source>
        <dbReference type="PROSITE" id="PS52040"/>
    </source>
</evidence>
<dbReference type="EC" id="5.6.2.2" evidence="8"/>
<dbReference type="GO" id="GO:0005524">
    <property type="term" value="F:ATP binding"/>
    <property type="evidence" value="ECO:0007669"/>
    <property type="project" value="UniProtKB-UniRule"/>
</dbReference>
<dbReference type="InterPro" id="IPR013757">
    <property type="entry name" value="Topo_IIA_A_a_sf"/>
</dbReference>
<evidence type="ECO:0000256" key="6">
    <source>
        <dbReference type="ARBA" id="ARBA00023125"/>
    </source>
</evidence>
<feature type="active site" description="O-(5'-phospho-DNA)-tyrosine intermediate" evidence="8 9">
    <location>
        <position position="124"/>
    </location>
</feature>
<dbReference type="GO" id="GO:0006265">
    <property type="term" value="P:DNA topological change"/>
    <property type="evidence" value="ECO:0007669"/>
    <property type="project" value="UniProtKB-UniRule"/>
</dbReference>
<keyword evidence="7 8" id="KW-0413">Isomerase</keyword>
<dbReference type="NCBIfam" id="NF004044">
    <property type="entry name" value="PRK05561.1"/>
    <property type="match status" value="1"/>
</dbReference>
<dbReference type="GO" id="GO:0003677">
    <property type="term" value="F:DNA binding"/>
    <property type="evidence" value="ECO:0007669"/>
    <property type="project" value="UniProtKB-UniRule"/>
</dbReference>
<accession>A0A1N6QCU2</accession>
<dbReference type="InterPro" id="IPR035516">
    <property type="entry name" value="Gyrase/topoIV_suA_C"/>
</dbReference>
<dbReference type="EMBL" id="FTMS01000004">
    <property type="protein sequence ID" value="SIQ14397.1"/>
    <property type="molecule type" value="Genomic_DNA"/>
</dbReference>
<comment type="miscellaneous">
    <text evidence="8">Few gyrases are as efficient as E.coli at forming negative supercoils. Not all organisms have 2 type II topoisomerases; in organisms with a single type II topoisomerase this enzyme also has to decatenate newly replicated chromosomes.</text>
</comment>
<evidence type="ECO:0000256" key="4">
    <source>
        <dbReference type="ARBA" id="ARBA00022840"/>
    </source>
</evidence>
<dbReference type="GO" id="GO:0034335">
    <property type="term" value="F:DNA negative supercoiling activity"/>
    <property type="evidence" value="ECO:0007669"/>
    <property type="project" value="UniProtKB-ARBA"/>
</dbReference>
<dbReference type="Gene3D" id="3.30.1360.40">
    <property type="match status" value="1"/>
</dbReference>
<comment type="similarity">
    <text evidence="2 8">Belongs to the type II topoisomerase GyrA/ParC subunit family.</text>
</comment>
<dbReference type="PANTHER" id="PTHR43493:SF5">
    <property type="entry name" value="DNA GYRASE SUBUNIT A, CHLOROPLASTIC_MITOCHONDRIAL"/>
    <property type="match status" value="1"/>
</dbReference>
<dbReference type="NCBIfam" id="NF004043">
    <property type="entry name" value="PRK05560.1"/>
    <property type="match status" value="1"/>
</dbReference>
<dbReference type="CDD" id="cd00187">
    <property type="entry name" value="TOP4c"/>
    <property type="match status" value="1"/>
</dbReference>
<keyword evidence="6 8" id="KW-0238">DNA-binding</keyword>
<dbReference type="AlphaFoldDB" id="A0A1N6QCU2"/>
<gene>
    <name evidence="8" type="primary">gyrA</name>
    <name evidence="12" type="ORF">SAMN05920897_104111</name>
</gene>
<keyword evidence="5 8" id="KW-0799">Topoisomerase</keyword>
<dbReference type="Gene3D" id="2.120.10.90">
    <property type="entry name" value="DNA gyrase/topoisomerase IV, subunit A, C-terminal"/>
    <property type="match status" value="1"/>
</dbReference>